<dbReference type="InterPro" id="IPR042261">
    <property type="entry name" value="Lsr2-like_dimerization"/>
</dbReference>
<dbReference type="Gene3D" id="3.30.60.230">
    <property type="entry name" value="Lsr2, dimerization domain"/>
    <property type="match status" value="1"/>
</dbReference>
<dbReference type="Proteomes" id="UP000198878">
    <property type="component" value="Unassembled WGS sequence"/>
</dbReference>
<protein>
    <submittedName>
        <fullName evidence="2">Lsr2 protein</fullName>
    </submittedName>
</protein>
<feature type="region of interest" description="Disordered" evidence="1">
    <location>
        <begin position="158"/>
        <end position="185"/>
    </location>
</feature>
<dbReference type="STRING" id="218821.SAMN05421837_107406"/>
<dbReference type="RefSeq" id="WP_086676622.1">
    <property type="nucleotide sequence ID" value="NZ_FNUJ01000007.1"/>
</dbReference>
<dbReference type="EMBL" id="FNUJ01000007">
    <property type="protein sequence ID" value="SEF34477.1"/>
    <property type="molecule type" value="Genomic_DNA"/>
</dbReference>
<evidence type="ECO:0000313" key="2">
    <source>
        <dbReference type="EMBL" id="SEF34477.1"/>
    </source>
</evidence>
<evidence type="ECO:0000313" key="3">
    <source>
        <dbReference type="Proteomes" id="UP000198878"/>
    </source>
</evidence>
<proteinExistence type="predicted"/>
<sequence>MAQRITIVDDVDLETVAVGSVEFGFRVNGAAGTRAARQEYVIDLGPERLEELTAVLTEWASHARKADKGQAVIRAPIPPPVVADQSEVTHEWFTPPEVHSTRERERWTLMRKDARAWALVNGWPGLGDRGRVPDHAYVAWKKTMGWTGPLFEEWSAWRDARDKDSPPKRKQPRAKATKSTQDTLM</sequence>
<dbReference type="OrthoDB" id="4113332at2"/>
<feature type="compositionally biased region" description="Basic and acidic residues" evidence="1">
    <location>
        <begin position="158"/>
        <end position="167"/>
    </location>
</feature>
<dbReference type="AlphaFoldDB" id="A0A1H5RAP7"/>
<keyword evidence="3" id="KW-1185">Reference proteome</keyword>
<gene>
    <name evidence="2" type="ORF">SAMN05421837_107406</name>
</gene>
<evidence type="ECO:0000256" key="1">
    <source>
        <dbReference type="SAM" id="MobiDB-lite"/>
    </source>
</evidence>
<organism evidence="2 3">
    <name type="scientific">Amycolatopsis pretoriensis</name>
    <dbReference type="NCBI Taxonomy" id="218821"/>
    <lineage>
        <taxon>Bacteria</taxon>
        <taxon>Bacillati</taxon>
        <taxon>Actinomycetota</taxon>
        <taxon>Actinomycetes</taxon>
        <taxon>Pseudonocardiales</taxon>
        <taxon>Pseudonocardiaceae</taxon>
        <taxon>Amycolatopsis</taxon>
    </lineage>
</organism>
<accession>A0A1H5RAP7</accession>
<name>A0A1H5RAP7_9PSEU</name>
<reference evidence="3" key="1">
    <citation type="submission" date="2016-10" db="EMBL/GenBank/DDBJ databases">
        <authorList>
            <person name="Varghese N."/>
            <person name="Submissions S."/>
        </authorList>
    </citation>
    <scope>NUCLEOTIDE SEQUENCE [LARGE SCALE GENOMIC DNA]</scope>
    <source>
        <strain evidence="3">DSM 44654</strain>
    </source>
</reference>